<dbReference type="PANTHER" id="PTHR46021:SF2">
    <property type="entry name" value="ARF-GAP WITH DUAL PH DOMAIN-CONTAINING PROTEIN 1"/>
    <property type="match status" value="1"/>
</dbReference>
<dbReference type="Gene3D" id="1.10.220.150">
    <property type="entry name" value="Arf GTPase activating protein"/>
    <property type="match status" value="1"/>
</dbReference>
<dbReference type="PANTHER" id="PTHR46021">
    <property type="entry name" value="ARF-GAP WITH DUAL PH DOMAIN-CONTAINING PROTEIN 1-LIKE PROTEIN"/>
    <property type="match status" value="1"/>
</dbReference>
<keyword evidence="2" id="KW-1133">Transmembrane helix</keyword>
<dbReference type="InterPro" id="IPR052589">
    <property type="entry name" value="Arf-GAP_dual-PH_domain"/>
</dbReference>
<sequence>MNNQRLLAQLQKPENQICADCQSPNPNYYSKSFGVFICHNCSQIHRSSLNMLNSIVEPIDNYHFTDTDFFYMEKIGNKTSNDYYEFLLRPAERPNPNDNERMTQFIRDKYQNKRWRNILQYSPGSMGYFVLGKYGFFGCFLKGFFKLCQMIYFGAIFLFILSLLLLMYMAKSEKALMISMVNLMIATEIYEALIQNKSLAHIGLAFIIEMIFGLLGFGVYKGFLIATSIKLIGKGVEIGGNGCFLFGVSVLLILLGFGLENLLLVASTFGVIFVGSYFYFNAVFNGRIMFFGYTRPTRRTH</sequence>
<dbReference type="SUPFAM" id="SSF57863">
    <property type="entry name" value="ArfGap/RecO-like zinc finger"/>
    <property type="match status" value="1"/>
</dbReference>
<dbReference type="SMART" id="SM00105">
    <property type="entry name" value="ArfGap"/>
    <property type="match status" value="1"/>
</dbReference>
<dbReference type="InterPro" id="IPR037278">
    <property type="entry name" value="ARFGAP/RecO"/>
</dbReference>
<evidence type="ECO:0000259" key="3">
    <source>
        <dbReference type="PROSITE" id="PS50115"/>
    </source>
</evidence>
<keyword evidence="1" id="KW-0863">Zinc-finger</keyword>
<evidence type="ECO:0000313" key="4">
    <source>
        <dbReference type="EMBL" id="KAK8848238.1"/>
    </source>
</evidence>
<evidence type="ECO:0000256" key="2">
    <source>
        <dbReference type="SAM" id="Phobius"/>
    </source>
</evidence>
<comment type="caution">
    <text evidence="4">The sequence shown here is derived from an EMBL/GenBank/DDBJ whole genome shotgun (WGS) entry which is preliminary data.</text>
</comment>
<dbReference type="PRINTS" id="PR00405">
    <property type="entry name" value="REVINTRACTNG"/>
</dbReference>
<dbReference type="InterPro" id="IPR001164">
    <property type="entry name" value="ArfGAP_dom"/>
</dbReference>
<keyword evidence="1" id="KW-0479">Metal-binding</keyword>
<accession>A0ABR2HJV9</accession>
<feature type="transmembrane region" description="Helical" evidence="2">
    <location>
        <begin position="263"/>
        <end position="280"/>
    </location>
</feature>
<evidence type="ECO:0000313" key="5">
    <source>
        <dbReference type="Proteomes" id="UP001470230"/>
    </source>
</evidence>
<reference evidence="4 5" key="1">
    <citation type="submission" date="2024-04" db="EMBL/GenBank/DDBJ databases">
        <title>Tritrichomonas musculus Genome.</title>
        <authorList>
            <person name="Alves-Ferreira E."/>
            <person name="Grigg M."/>
            <person name="Lorenzi H."/>
            <person name="Galac M."/>
        </authorList>
    </citation>
    <scope>NUCLEOTIDE SEQUENCE [LARGE SCALE GENOMIC DNA]</scope>
    <source>
        <strain evidence="4 5">EAF2021</strain>
    </source>
</reference>
<feature type="transmembrane region" description="Helical" evidence="2">
    <location>
        <begin position="151"/>
        <end position="168"/>
    </location>
</feature>
<keyword evidence="1" id="KW-0862">Zinc</keyword>
<dbReference type="InterPro" id="IPR038508">
    <property type="entry name" value="ArfGAP_dom_sf"/>
</dbReference>
<organism evidence="4 5">
    <name type="scientific">Tritrichomonas musculus</name>
    <dbReference type="NCBI Taxonomy" id="1915356"/>
    <lineage>
        <taxon>Eukaryota</taxon>
        <taxon>Metamonada</taxon>
        <taxon>Parabasalia</taxon>
        <taxon>Tritrichomonadida</taxon>
        <taxon>Tritrichomonadidae</taxon>
        <taxon>Tritrichomonas</taxon>
    </lineage>
</organism>
<keyword evidence="2" id="KW-0812">Transmembrane</keyword>
<keyword evidence="2" id="KW-0472">Membrane</keyword>
<feature type="transmembrane region" description="Helical" evidence="2">
    <location>
        <begin position="126"/>
        <end position="145"/>
    </location>
</feature>
<dbReference type="EMBL" id="JAPFFF010000027">
    <property type="protein sequence ID" value="KAK8848238.1"/>
    <property type="molecule type" value="Genomic_DNA"/>
</dbReference>
<proteinExistence type="predicted"/>
<feature type="transmembrane region" description="Helical" evidence="2">
    <location>
        <begin position="175"/>
        <end position="193"/>
    </location>
</feature>
<keyword evidence="5" id="KW-1185">Reference proteome</keyword>
<gene>
    <name evidence="4" type="ORF">M9Y10_019294</name>
</gene>
<protein>
    <submittedName>
        <fullName evidence="4">GTPase activator activity protein</fullName>
    </submittedName>
</protein>
<dbReference type="Pfam" id="PF01412">
    <property type="entry name" value="ArfGap"/>
    <property type="match status" value="1"/>
</dbReference>
<feature type="transmembrane region" description="Helical" evidence="2">
    <location>
        <begin position="199"/>
        <end position="226"/>
    </location>
</feature>
<feature type="domain" description="Arf-GAP" evidence="3">
    <location>
        <begin position="4"/>
        <end position="125"/>
    </location>
</feature>
<dbReference type="Proteomes" id="UP001470230">
    <property type="component" value="Unassembled WGS sequence"/>
</dbReference>
<feature type="transmembrane region" description="Helical" evidence="2">
    <location>
        <begin position="238"/>
        <end position="257"/>
    </location>
</feature>
<evidence type="ECO:0000256" key="1">
    <source>
        <dbReference type="PROSITE-ProRule" id="PRU00288"/>
    </source>
</evidence>
<name>A0ABR2HJV9_9EUKA</name>
<dbReference type="PROSITE" id="PS50115">
    <property type="entry name" value="ARFGAP"/>
    <property type="match status" value="1"/>
</dbReference>